<gene>
    <name evidence="1" type="ORF">PDJAM_G00207360</name>
</gene>
<dbReference type="EMBL" id="CM040979">
    <property type="protein sequence ID" value="MCJ8732132.1"/>
    <property type="molecule type" value="Genomic_DNA"/>
</dbReference>
<accession>A0ACC5Y922</accession>
<sequence>MFHYCGVHLTAVRWHPPDSDSVFKVHFFTANCNGTQTCLCHGDVITHHDPPLVFDVTSDPSEAVPLTAETEARHGEVLQRVRDAVREHQRTLTLPENQLSWPNALWKPWLQPCCGVFPFCSCSET</sequence>
<name>A0ACC5Y922_9TELE</name>
<evidence type="ECO:0000313" key="1">
    <source>
        <dbReference type="EMBL" id="MCJ8732132.1"/>
    </source>
</evidence>
<reference evidence="1" key="1">
    <citation type="submission" date="2020-02" db="EMBL/GenBank/DDBJ databases">
        <title>Genome sequencing of the panga catfish, Pangasius djambal.</title>
        <authorList>
            <person name="Wen M."/>
            <person name="Zahm M."/>
            <person name="Roques C."/>
            <person name="Cabau C."/>
            <person name="Klopp C."/>
            <person name="Donnadieu C."/>
            <person name="Jouanno E."/>
            <person name="Avarre J.-C."/>
            <person name="Campet M."/>
            <person name="Ha T."/>
            <person name="Dugue R."/>
            <person name="Lampietro C."/>
            <person name="Louis A."/>
            <person name="Herpin A."/>
            <person name="Echchiki A."/>
            <person name="Berthelot C."/>
            <person name="Parey E."/>
            <person name="Roest-Crollius H."/>
            <person name="Braasch I."/>
            <person name="Postlethwait J.H."/>
            <person name="Bobe J."/>
            <person name="Montfort J."/>
            <person name="Bouchez O."/>
            <person name="Begum T."/>
            <person name="Schartl M."/>
            <person name="Gustiano R."/>
            <person name="Guiguen Y."/>
        </authorList>
    </citation>
    <scope>NUCLEOTIDE SEQUENCE</scope>
    <source>
        <strain evidence="1">Pdj_M5554</strain>
    </source>
</reference>
<organism evidence="1 2">
    <name type="scientific">Pangasius djambal</name>
    <dbReference type="NCBI Taxonomy" id="1691987"/>
    <lineage>
        <taxon>Eukaryota</taxon>
        <taxon>Metazoa</taxon>
        <taxon>Chordata</taxon>
        <taxon>Craniata</taxon>
        <taxon>Vertebrata</taxon>
        <taxon>Euteleostomi</taxon>
        <taxon>Actinopterygii</taxon>
        <taxon>Neopterygii</taxon>
        <taxon>Teleostei</taxon>
        <taxon>Ostariophysi</taxon>
        <taxon>Siluriformes</taxon>
        <taxon>Pangasiidae</taxon>
        <taxon>Pangasius</taxon>
    </lineage>
</organism>
<keyword evidence="2" id="KW-1185">Reference proteome</keyword>
<evidence type="ECO:0000313" key="2">
    <source>
        <dbReference type="Proteomes" id="UP000830395"/>
    </source>
</evidence>
<proteinExistence type="predicted"/>
<dbReference type="Proteomes" id="UP000830395">
    <property type="component" value="Chromosome 5"/>
</dbReference>
<protein>
    <submittedName>
        <fullName evidence="1">Uncharacterized protein</fullName>
    </submittedName>
</protein>
<comment type="caution">
    <text evidence="1">The sequence shown here is derived from an EMBL/GenBank/DDBJ whole genome shotgun (WGS) entry which is preliminary data.</text>
</comment>